<feature type="domain" description="BEN" evidence="2">
    <location>
        <begin position="269"/>
        <end position="381"/>
    </location>
</feature>
<dbReference type="Pfam" id="PF10523">
    <property type="entry name" value="BEN"/>
    <property type="match status" value="1"/>
</dbReference>
<evidence type="ECO:0000313" key="3">
    <source>
        <dbReference type="EMBL" id="KAL0984269.1"/>
    </source>
</evidence>
<dbReference type="InterPro" id="IPR018379">
    <property type="entry name" value="BEN_domain"/>
</dbReference>
<gene>
    <name evidence="3" type="ORF">UPYG_G00139250</name>
</gene>
<accession>A0ABD0XJY2</accession>
<dbReference type="PROSITE" id="PS51457">
    <property type="entry name" value="BEN"/>
    <property type="match status" value="1"/>
</dbReference>
<reference evidence="3 4" key="1">
    <citation type="submission" date="2024-06" db="EMBL/GenBank/DDBJ databases">
        <authorList>
            <person name="Pan Q."/>
            <person name="Wen M."/>
            <person name="Jouanno E."/>
            <person name="Zahm M."/>
            <person name="Klopp C."/>
            <person name="Cabau C."/>
            <person name="Louis A."/>
            <person name="Berthelot C."/>
            <person name="Parey E."/>
            <person name="Roest Crollius H."/>
            <person name="Montfort J."/>
            <person name="Robinson-Rechavi M."/>
            <person name="Bouchez O."/>
            <person name="Lampietro C."/>
            <person name="Lopez Roques C."/>
            <person name="Donnadieu C."/>
            <person name="Postlethwait J."/>
            <person name="Bobe J."/>
            <person name="Verreycken H."/>
            <person name="Guiguen Y."/>
        </authorList>
    </citation>
    <scope>NUCLEOTIDE SEQUENCE [LARGE SCALE GENOMIC DNA]</scope>
    <source>
        <strain evidence="3">Up_M1</strain>
        <tissue evidence="3">Testis</tissue>
    </source>
</reference>
<dbReference type="AlphaFoldDB" id="A0ABD0XJY2"/>
<feature type="region of interest" description="Disordered" evidence="1">
    <location>
        <begin position="74"/>
        <end position="107"/>
    </location>
</feature>
<comment type="caution">
    <text evidence="3">The sequence shown here is derived from an EMBL/GenBank/DDBJ whole genome shotgun (WGS) entry which is preliminary data.</text>
</comment>
<keyword evidence="4" id="KW-1185">Reference proteome</keyword>
<proteinExistence type="predicted"/>
<dbReference type="SMART" id="SM01025">
    <property type="entry name" value="BEN"/>
    <property type="match status" value="1"/>
</dbReference>
<evidence type="ECO:0000313" key="4">
    <source>
        <dbReference type="Proteomes" id="UP001557470"/>
    </source>
</evidence>
<dbReference type="Proteomes" id="UP001557470">
    <property type="component" value="Unassembled WGS sequence"/>
</dbReference>
<dbReference type="Gene3D" id="1.10.10.2590">
    <property type="entry name" value="BEN domain"/>
    <property type="match status" value="1"/>
</dbReference>
<protein>
    <recommendedName>
        <fullName evidence="2">BEN domain-containing protein</fullName>
    </recommendedName>
</protein>
<organism evidence="3 4">
    <name type="scientific">Umbra pygmaea</name>
    <name type="common">Eastern mudminnow</name>
    <dbReference type="NCBI Taxonomy" id="75934"/>
    <lineage>
        <taxon>Eukaryota</taxon>
        <taxon>Metazoa</taxon>
        <taxon>Chordata</taxon>
        <taxon>Craniata</taxon>
        <taxon>Vertebrata</taxon>
        <taxon>Euteleostomi</taxon>
        <taxon>Actinopterygii</taxon>
        <taxon>Neopterygii</taxon>
        <taxon>Teleostei</taxon>
        <taxon>Protacanthopterygii</taxon>
        <taxon>Esociformes</taxon>
        <taxon>Umbridae</taxon>
        <taxon>Umbra</taxon>
    </lineage>
</organism>
<dbReference type="EMBL" id="JAGEUA010000004">
    <property type="protein sequence ID" value="KAL0984269.1"/>
    <property type="molecule type" value="Genomic_DNA"/>
</dbReference>
<evidence type="ECO:0000259" key="2">
    <source>
        <dbReference type="PROSITE" id="PS51457"/>
    </source>
</evidence>
<sequence length="382" mass="43566">MSNMQPLSVFLSERFTAVAVEIHAVVQKTIAEYQAEVFRSKEEIRRLRMLLQLQRADPQILTLPAVDIRPALSEQEQSLDQKDLKTPQIKLKQEPSQSTSQDHEELGDLQSDIKEFVMFSPLLEKSDHNQDDAALHGYQGYQAPVEENREIHFLPRDSYEHINTESDGEDYGESEPTTSNYCFATQDFSCEGMENGALQKRKRVGKSTVFSKQDHPNPSCKAGLIDVVEAFDKRILLNQITVLEQENKRLKKQNALFRTSMSTSNDTVHPNLVDIGGGIMVSEAALQQIDHTHHRKLTNGLLTLLFSKEELAESSLRGKRCNAHKDDHVKKALDIRRLEPIVGYVMEKCSVEKKYIFKVISAKLNYEDKLSKGLITRRRKLC</sequence>
<name>A0ABD0XJY2_UMBPY</name>
<evidence type="ECO:0000256" key="1">
    <source>
        <dbReference type="SAM" id="MobiDB-lite"/>
    </source>
</evidence>